<dbReference type="EMBL" id="JAQQAF010000009">
    <property type="protein sequence ID" value="KAJ8459546.1"/>
    <property type="molecule type" value="Genomic_DNA"/>
</dbReference>
<organism evidence="1 2">
    <name type="scientific">Ensete ventricosum</name>
    <name type="common">Abyssinian banana</name>
    <name type="synonym">Musa ensete</name>
    <dbReference type="NCBI Taxonomy" id="4639"/>
    <lineage>
        <taxon>Eukaryota</taxon>
        <taxon>Viridiplantae</taxon>
        <taxon>Streptophyta</taxon>
        <taxon>Embryophyta</taxon>
        <taxon>Tracheophyta</taxon>
        <taxon>Spermatophyta</taxon>
        <taxon>Magnoliopsida</taxon>
        <taxon>Liliopsida</taxon>
        <taxon>Zingiberales</taxon>
        <taxon>Musaceae</taxon>
        <taxon>Ensete</taxon>
    </lineage>
</organism>
<dbReference type="Proteomes" id="UP001222027">
    <property type="component" value="Unassembled WGS sequence"/>
</dbReference>
<reference evidence="1 2" key="1">
    <citation type="submission" date="2022-12" db="EMBL/GenBank/DDBJ databases">
        <title>Chromosome-scale assembly of the Ensete ventricosum genome.</title>
        <authorList>
            <person name="Dussert Y."/>
            <person name="Stocks J."/>
            <person name="Wendawek A."/>
            <person name="Woldeyes F."/>
            <person name="Nichols R.A."/>
            <person name="Borrell J.S."/>
        </authorList>
    </citation>
    <scope>NUCLEOTIDE SEQUENCE [LARGE SCALE GENOMIC DNA]</scope>
    <source>
        <strain evidence="2">cv. Maze</strain>
        <tissue evidence="1">Seeds</tissue>
    </source>
</reference>
<evidence type="ECO:0000313" key="2">
    <source>
        <dbReference type="Proteomes" id="UP001222027"/>
    </source>
</evidence>
<evidence type="ECO:0000313" key="1">
    <source>
        <dbReference type="EMBL" id="KAJ8459546.1"/>
    </source>
</evidence>
<keyword evidence="2" id="KW-1185">Reference proteome</keyword>
<dbReference type="AlphaFoldDB" id="A0AAV8P2A0"/>
<protein>
    <recommendedName>
        <fullName evidence="3">Endonuclease/exonuclease/phosphatase domain-containing protein</fullName>
    </recommendedName>
</protein>
<gene>
    <name evidence="1" type="ORF">OPV22_032472</name>
</gene>
<comment type="caution">
    <text evidence="1">The sequence shown here is derived from an EMBL/GenBank/DDBJ whole genome shotgun (WGS) entry which is preliminary data.</text>
</comment>
<sequence length="127" mass="13912">MSTAYLALKVKPLLVAALTVALLVLTKLWAVTLLMPFTKPVCKQESTLVASMKRSCQASSGSFKSALVELPRLLEWCFPLDPKLIQGDWNGAGAHTNDRELQTVGHQFVLDVTLKSGQDTTILWNSV</sequence>
<name>A0AAV8P2A0_ENSVE</name>
<evidence type="ECO:0008006" key="3">
    <source>
        <dbReference type="Google" id="ProtNLM"/>
    </source>
</evidence>
<proteinExistence type="predicted"/>
<accession>A0AAV8P2A0</accession>